<dbReference type="CDD" id="cd00780">
    <property type="entry name" value="NTF2"/>
    <property type="match status" value="1"/>
</dbReference>
<dbReference type="GO" id="GO:0006606">
    <property type="term" value="P:protein import into nucleus"/>
    <property type="evidence" value="ECO:0007669"/>
    <property type="project" value="UniProtKB-ARBA"/>
</dbReference>
<keyword evidence="2" id="KW-0653">Protein transport</keyword>
<reference evidence="6" key="2">
    <citation type="submission" date="2025-05" db="UniProtKB">
        <authorList>
            <consortium name="RefSeq"/>
        </authorList>
    </citation>
    <scope>IDENTIFICATION</scope>
</reference>
<organism evidence="4">
    <name type="scientific">Hydra vulgaris</name>
    <name type="common">Hydra</name>
    <name type="synonym">Hydra attenuata</name>
    <dbReference type="NCBI Taxonomy" id="6087"/>
    <lineage>
        <taxon>Eukaryota</taxon>
        <taxon>Metazoa</taxon>
        <taxon>Cnidaria</taxon>
        <taxon>Hydrozoa</taxon>
        <taxon>Hydroidolina</taxon>
        <taxon>Anthoathecata</taxon>
        <taxon>Aplanulata</taxon>
        <taxon>Hydridae</taxon>
        <taxon>Hydra</taxon>
    </lineage>
</organism>
<dbReference type="SUPFAM" id="SSF54427">
    <property type="entry name" value="NTF2-like"/>
    <property type="match status" value="1"/>
</dbReference>
<dbReference type="InterPro" id="IPR002075">
    <property type="entry name" value="NTF2_dom"/>
</dbReference>
<name>T2MFB7_HYDVU</name>
<dbReference type="PANTHER" id="PTHR12612">
    <property type="entry name" value="NUCLEAR TRANSPORT FACTOR 2"/>
    <property type="match status" value="1"/>
</dbReference>
<evidence type="ECO:0000256" key="1">
    <source>
        <dbReference type="ARBA" id="ARBA00022490"/>
    </source>
</evidence>
<dbReference type="OrthoDB" id="6507044at2759"/>
<dbReference type="InterPro" id="IPR032710">
    <property type="entry name" value="NTF2-like_dom_sf"/>
</dbReference>
<dbReference type="GO" id="GO:0005737">
    <property type="term" value="C:cytoplasm"/>
    <property type="evidence" value="ECO:0007669"/>
    <property type="project" value="UniProtKB-SubCell"/>
</dbReference>
<dbReference type="FunFam" id="3.10.450.50:FF:000005">
    <property type="entry name" value="Nuclear transport factor 2"/>
    <property type="match status" value="1"/>
</dbReference>
<keyword evidence="5" id="KW-1185">Reference proteome</keyword>
<proteinExistence type="evidence at transcript level"/>
<dbReference type="Gene3D" id="3.10.450.50">
    <property type="match status" value="1"/>
</dbReference>
<evidence type="ECO:0000313" key="6">
    <source>
        <dbReference type="RefSeq" id="XP_065676129.1"/>
    </source>
</evidence>
<dbReference type="InterPro" id="IPR018222">
    <property type="entry name" value="Nuclear_transport_factor_2_euk"/>
</dbReference>
<evidence type="ECO:0000256" key="2">
    <source>
        <dbReference type="RuleBase" id="RU369002"/>
    </source>
</evidence>
<dbReference type="RefSeq" id="XP_002169318.2">
    <property type="nucleotide sequence ID" value="XM_002169282.3"/>
</dbReference>
<gene>
    <name evidence="4" type="primary">NUTF2</name>
    <name evidence="6" type="synonym">LOC100214988</name>
</gene>
<evidence type="ECO:0000313" key="5">
    <source>
        <dbReference type="Proteomes" id="UP001652625"/>
    </source>
</evidence>
<evidence type="ECO:0000259" key="3">
    <source>
        <dbReference type="PROSITE" id="PS50177"/>
    </source>
</evidence>
<dbReference type="KEGG" id="hmg:100214988"/>
<keyword evidence="2" id="KW-0813">Transport</keyword>
<dbReference type="Proteomes" id="UP001652625">
    <property type="component" value="Chromosome 15"/>
</dbReference>
<dbReference type="PROSITE" id="PS50177">
    <property type="entry name" value="NTF2_DOMAIN"/>
    <property type="match status" value="1"/>
</dbReference>
<feature type="domain" description="NTF2" evidence="3">
    <location>
        <begin position="9"/>
        <end position="120"/>
    </location>
</feature>
<dbReference type="GO" id="GO:0005635">
    <property type="term" value="C:nuclear envelope"/>
    <property type="evidence" value="ECO:0007669"/>
    <property type="project" value="UniProtKB-ARBA"/>
</dbReference>
<sequence>MDLQTAEAVAIAFCNHYYGMFDTDRSSLASLFYESSLMKFEGDTKIGVEAIMKKLLELPFKVVKHIPTTVDGQPTIDNGVLITVNGQLKTDDDPPHAFSEMFHLKNSGGGWIILNNAFRLSIHNS</sequence>
<keyword evidence="2" id="KW-0539">Nucleus</keyword>
<dbReference type="AlphaFoldDB" id="T2MFB7"/>
<dbReference type="RefSeq" id="XP_065676129.1">
    <property type="nucleotide sequence ID" value="XM_065820057.1"/>
</dbReference>
<keyword evidence="1 2" id="KW-0963">Cytoplasm</keyword>
<dbReference type="Pfam" id="PF02136">
    <property type="entry name" value="NTF2"/>
    <property type="match status" value="1"/>
</dbReference>
<evidence type="ECO:0000313" key="4">
    <source>
        <dbReference type="EMBL" id="CDG70580.1"/>
    </source>
</evidence>
<dbReference type="GO" id="GO:0051028">
    <property type="term" value="P:mRNA transport"/>
    <property type="evidence" value="ECO:0007669"/>
    <property type="project" value="UniProtKB-UniRule"/>
</dbReference>
<protein>
    <recommendedName>
        <fullName evidence="2">Nuclear transport factor 2</fullName>
        <shortName evidence="2">NTF-2</shortName>
    </recommendedName>
</protein>
<reference evidence="4" key="1">
    <citation type="journal article" date="2013" name="Genome Biol. Evol.">
        <title>Punctuated emergences of genetic and phenotypic innovations in eumetazoan, bilaterian, euteleostome, and hominidae ancestors.</title>
        <authorList>
            <person name="Wenger Y."/>
            <person name="Galliot B."/>
        </authorList>
    </citation>
    <scope>NUCLEOTIDE SEQUENCE</scope>
    <source>
        <tissue evidence="4">Whole animals</tissue>
    </source>
</reference>
<accession>T2MFB7</accession>
<comment type="function">
    <text evidence="2">Has a role in nuclear-cytoplasmic transport of proteins and mRNAs.</text>
</comment>
<dbReference type="InterPro" id="IPR045875">
    <property type="entry name" value="NTF2"/>
</dbReference>
<dbReference type="EMBL" id="HAAD01004348">
    <property type="protein sequence ID" value="CDG70580.1"/>
    <property type="molecule type" value="mRNA"/>
</dbReference>
<dbReference type="GeneID" id="100214988"/>
<dbReference type="OMA" id="QFVEYYY"/>
<comment type="subcellular location">
    <subcellularLocation>
        <location evidence="2">Cytoplasm</location>
    </subcellularLocation>
    <subcellularLocation>
        <location evidence="2">Nucleus</location>
    </subcellularLocation>
</comment>